<dbReference type="GO" id="GO:0005524">
    <property type="term" value="F:ATP binding"/>
    <property type="evidence" value="ECO:0007669"/>
    <property type="project" value="InterPro"/>
</dbReference>
<evidence type="ECO:0000313" key="7">
    <source>
        <dbReference type="Proteomes" id="UP000274504"/>
    </source>
</evidence>
<dbReference type="STRING" id="6216.A0A0R3SN95"/>
<evidence type="ECO:0000259" key="5">
    <source>
        <dbReference type="Pfam" id="PF00006"/>
    </source>
</evidence>
<sequence>METQMGDVSAYISSNVISITDGQVFPETNLFNAGIKPAVNVRISVSGIGGFGQISRIKKVAVHAKATSKTRLAGGRKN</sequence>
<organism evidence="8">
    <name type="scientific">Hymenolepis diminuta</name>
    <name type="common">Rat tapeworm</name>
    <dbReference type="NCBI Taxonomy" id="6216"/>
    <lineage>
        <taxon>Eukaryota</taxon>
        <taxon>Metazoa</taxon>
        <taxon>Spiralia</taxon>
        <taxon>Lophotrochozoa</taxon>
        <taxon>Platyhelminthes</taxon>
        <taxon>Cestoda</taxon>
        <taxon>Eucestoda</taxon>
        <taxon>Cyclophyllidea</taxon>
        <taxon>Hymenolepididae</taxon>
        <taxon>Hymenolepis</taxon>
    </lineage>
</organism>
<evidence type="ECO:0000313" key="6">
    <source>
        <dbReference type="EMBL" id="VDL58726.1"/>
    </source>
</evidence>
<dbReference type="Gene3D" id="3.40.50.12240">
    <property type="match status" value="1"/>
</dbReference>
<gene>
    <name evidence="6" type="ORF">HDID_LOCUS6408</name>
</gene>
<dbReference type="PANTHER" id="PTHR48082:SF2">
    <property type="entry name" value="ATP SYNTHASE SUBUNIT ALPHA, MITOCHONDRIAL"/>
    <property type="match status" value="1"/>
</dbReference>
<reference evidence="6 7" key="2">
    <citation type="submission" date="2018-11" db="EMBL/GenBank/DDBJ databases">
        <authorList>
            <consortium name="Pathogen Informatics"/>
        </authorList>
    </citation>
    <scope>NUCLEOTIDE SEQUENCE [LARGE SCALE GENOMIC DNA]</scope>
</reference>
<evidence type="ECO:0000256" key="3">
    <source>
        <dbReference type="ARBA" id="ARBA00022781"/>
    </source>
</evidence>
<dbReference type="GO" id="GO:0046933">
    <property type="term" value="F:proton-transporting ATP synthase activity, rotational mechanism"/>
    <property type="evidence" value="ECO:0007669"/>
    <property type="project" value="InterPro"/>
</dbReference>
<dbReference type="InterPro" id="IPR020003">
    <property type="entry name" value="ATPase_a/bsu_AS"/>
</dbReference>
<proteinExistence type="inferred from homology"/>
<dbReference type="Proteomes" id="UP000274504">
    <property type="component" value="Unassembled WGS sequence"/>
</dbReference>
<dbReference type="Pfam" id="PF00006">
    <property type="entry name" value="ATP-synt_ab"/>
    <property type="match status" value="1"/>
</dbReference>
<keyword evidence="2" id="KW-0813">Transport</keyword>
<dbReference type="WBParaSite" id="HDID_0000641001-mRNA-1">
    <property type="protein sequence ID" value="HDID_0000641001-mRNA-1"/>
    <property type="gene ID" value="HDID_0000641001"/>
</dbReference>
<keyword evidence="4" id="KW-0406">Ion transport</keyword>
<dbReference type="InterPro" id="IPR027417">
    <property type="entry name" value="P-loop_NTPase"/>
</dbReference>
<evidence type="ECO:0000256" key="4">
    <source>
        <dbReference type="ARBA" id="ARBA00023065"/>
    </source>
</evidence>
<evidence type="ECO:0000313" key="8">
    <source>
        <dbReference type="WBParaSite" id="HDID_0000641001-mRNA-1"/>
    </source>
</evidence>
<reference evidence="8" key="1">
    <citation type="submission" date="2017-02" db="UniProtKB">
        <authorList>
            <consortium name="WormBaseParasite"/>
        </authorList>
    </citation>
    <scope>IDENTIFICATION</scope>
</reference>
<feature type="domain" description="ATPase F1/V1/A1 complex alpha/beta subunit nucleotide-binding" evidence="5">
    <location>
        <begin position="2"/>
        <end position="46"/>
    </location>
</feature>
<dbReference type="GO" id="GO:0045259">
    <property type="term" value="C:proton-transporting ATP synthase complex"/>
    <property type="evidence" value="ECO:0007669"/>
    <property type="project" value="InterPro"/>
</dbReference>
<dbReference type="InterPro" id="IPR005294">
    <property type="entry name" value="ATP_synth_F1_asu"/>
</dbReference>
<dbReference type="PANTHER" id="PTHR48082">
    <property type="entry name" value="ATP SYNTHASE SUBUNIT ALPHA, MITOCHONDRIAL"/>
    <property type="match status" value="1"/>
</dbReference>
<dbReference type="OrthoDB" id="9805536at2759"/>
<keyword evidence="3" id="KW-0375">Hydrogen ion transport</keyword>
<comment type="similarity">
    <text evidence="1">Belongs to the ATPase alpha/beta chains family.</text>
</comment>
<dbReference type="GO" id="GO:0043531">
    <property type="term" value="F:ADP binding"/>
    <property type="evidence" value="ECO:0007669"/>
    <property type="project" value="TreeGrafter"/>
</dbReference>
<evidence type="ECO:0000256" key="2">
    <source>
        <dbReference type="ARBA" id="ARBA00022448"/>
    </source>
</evidence>
<dbReference type="PROSITE" id="PS00152">
    <property type="entry name" value="ATPASE_ALPHA_BETA"/>
    <property type="match status" value="1"/>
</dbReference>
<dbReference type="EMBL" id="UYSG01005260">
    <property type="protein sequence ID" value="VDL58726.1"/>
    <property type="molecule type" value="Genomic_DNA"/>
</dbReference>
<accession>A0A0R3SN95</accession>
<dbReference type="SUPFAM" id="SSF52540">
    <property type="entry name" value="P-loop containing nucleoside triphosphate hydrolases"/>
    <property type="match status" value="1"/>
</dbReference>
<name>A0A0R3SN95_HYMDI</name>
<protein>
    <submittedName>
        <fullName evidence="8">ATP-synt_ab domain-containing protein</fullName>
    </submittedName>
</protein>
<dbReference type="AlphaFoldDB" id="A0A0R3SN95"/>
<evidence type="ECO:0000256" key="1">
    <source>
        <dbReference type="ARBA" id="ARBA00008936"/>
    </source>
</evidence>
<dbReference type="InterPro" id="IPR000194">
    <property type="entry name" value="ATPase_F1/V1/A1_a/bsu_nucl-bd"/>
</dbReference>